<dbReference type="RefSeq" id="WP_286303204.1">
    <property type="nucleotide sequence ID" value="NZ_AP027728.1"/>
</dbReference>
<organism evidence="2 3">
    <name type="scientific">Microbacterium suwonense</name>
    <dbReference type="NCBI Taxonomy" id="683047"/>
    <lineage>
        <taxon>Bacteria</taxon>
        <taxon>Bacillati</taxon>
        <taxon>Actinomycetota</taxon>
        <taxon>Actinomycetes</taxon>
        <taxon>Micrococcales</taxon>
        <taxon>Microbacteriaceae</taxon>
        <taxon>Microbacterium</taxon>
    </lineage>
</organism>
<sequence>MTAARTSPRAMREPPLRCSKLVRSWSIASQTPASGLPEPLLAPKPNPPEGNDPFMMTSW</sequence>
<evidence type="ECO:0000256" key="1">
    <source>
        <dbReference type="SAM" id="MobiDB-lite"/>
    </source>
</evidence>
<keyword evidence="3" id="KW-1185">Reference proteome</keyword>
<evidence type="ECO:0000313" key="2">
    <source>
        <dbReference type="EMBL" id="BDZ39770.1"/>
    </source>
</evidence>
<evidence type="ECO:0000313" key="3">
    <source>
        <dbReference type="Proteomes" id="UP001321543"/>
    </source>
</evidence>
<gene>
    <name evidence="2" type="ORF">GCM10025863_23840</name>
</gene>
<accession>A0ABN6X4T9</accession>
<dbReference type="EMBL" id="AP027728">
    <property type="protein sequence ID" value="BDZ39770.1"/>
    <property type="molecule type" value="Genomic_DNA"/>
</dbReference>
<protein>
    <submittedName>
        <fullName evidence="2">Uncharacterized protein</fullName>
    </submittedName>
</protein>
<proteinExistence type="predicted"/>
<name>A0ABN6X4T9_9MICO</name>
<reference evidence="3" key="1">
    <citation type="journal article" date="2019" name="Int. J. Syst. Evol. Microbiol.">
        <title>The Global Catalogue of Microorganisms (GCM) 10K type strain sequencing project: providing services to taxonomists for standard genome sequencing and annotation.</title>
        <authorList>
            <consortium name="The Broad Institute Genomics Platform"/>
            <consortium name="The Broad Institute Genome Sequencing Center for Infectious Disease"/>
            <person name="Wu L."/>
            <person name="Ma J."/>
        </authorList>
    </citation>
    <scope>NUCLEOTIDE SEQUENCE [LARGE SCALE GENOMIC DNA]</scope>
    <source>
        <strain evidence="3">NBRC 106310</strain>
    </source>
</reference>
<feature type="region of interest" description="Disordered" evidence="1">
    <location>
        <begin position="29"/>
        <end position="59"/>
    </location>
</feature>
<feature type="compositionally biased region" description="Pro residues" evidence="1">
    <location>
        <begin position="40"/>
        <end position="50"/>
    </location>
</feature>
<dbReference type="Proteomes" id="UP001321543">
    <property type="component" value="Chromosome"/>
</dbReference>